<dbReference type="OrthoDB" id="980044at2"/>
<proteinExistence type="predicted"/>
<evidence type="ECO:0000313" key="2">
    <source>
        <dbReference type="Proteomes" id="UP000018004"/>
    </source>
</evidence>
<dbReference type="eggNOG" id="COG1514">
    <property type="taxonomic scope" value="Bacteria"/>
</dbReference>
<dbReference type="SUPFAM" id="SSF55144">
    <property type="entry name" value="LigT-like"/>
    <property type="match status" value="1"/>
</dbReference>
<reference evidence="1 2" key="1">
    <citation type="submission" date="2013-08" db="EMBL/GenBank/DDBJ databases">
        <title>Flavobacterium limnosediminis JC2902 genome sequencing.</title>
        <authorList>
            <person name="Lee K."/>
            <person name="Yi H."/>
            <person name="Park S."/>
            <person name="Chun J."/>
        </authorList>
    </citation>
    <scope>NUCLEOTIDE SEQUENCE [LARGE SCALE GENOMIC DNA]</scope>
    <source>
        <strain evidence="1 2">JC2902</strain>
    </source>
</reference>
<dbReference type="RefSeq" id="WP_023579458.1">
    <property type="nucleotide sequence ID" value="NZ_AVGG01000007.1"/>
</dbReference>
<dbReference type="PATRIC" id="fig|1341181.4.peg.1811"/>
<organism evidence="1 2">
    <name type="scientific">Flavobacterium limnosediminis JC2902</name>
    <dbReference type="NCBI Taxonomy" id="1341181"/>
    <lineage>
        <taxon>Bacteria</taxon>
        <taxon>Pseudomonadati</taxon>
        <taxon>Bacteroidota</taxon>
        <taxon>Flavobacteriia</taxon>
        <taxon>Flavobacteriales</taxon>
        <taxon>Flavobacteriaceae</taxon>
        <taxon>Flavobacterium</taxon>
    </lineage>
</organism>
<accession>V6SVL0</accession>
<keyword evidence="2" id="KW-1185">Reference proteome</keyword>
<protein>
    <recommendedName>
        <fullName evidence="3">2'-5' RNA ligase</fullName>
    </recommendedName>
</protein>
<name>V6SVL0_9FLAO</name>
<dbReference type="AlphaFoldDB" id="V6SVL0"/>
<dbReference type="Gene3D" id="3.90.1140.10">
    <property type="entry name" value="Cyclic phosphodiesterase"/>
    <property type="match status" value="1"/>
</dbReference>
<dbReference type="InterPro" id="IPR009097">
    <property type="entry name" value="Cyclic_Pdiesterase"/>
</dbReference>
<dbReference type="EMBL" id="AVGG01000007">
    <property type="protein sequence ID" value="ESU28475.1"/>
    <property type="molecule type" value="Genomic_DNA"/>
</dbReference>
<dbReference type="Proteomes" id="UP000018004">
    <property type="component" value="Unassembled WGS sequence"/>
</dbReference>
<dbReference type="Pfam" id="PF13563">
    <property type="entry name" value="2_5_RNA_ligase2"/>
    <property type="match status" value="1"/>
</dbReference>
<sequence length="185" mass="20684">MEGHYSVAIYPSEEINALVKTMKEDLAAKVGWFHSKNSEGHITVCEFKASEAGIAKVKQQLIRLCDGFDPVEVHLTGFGSYPNGAFFIAPDEVSKNRMKPIMKRINDSLIIKNLHKSDDPHLSIARQLSPEKLGIAKSVFTSINVNFLCDSVVIRTFDESIKQYRVTDIFPFHGNPQEGIQGSLF</sequence>
<gene>
    <name evidence="1" type="ORF">FLJC2902T_18400</name>
</gene>
<evidence type="ECO:0000313" key="1">
    <source>
        <dbReference type="EMBL" id="ESU28475.1"/>
    </source>
</evidence>
<evidence type="ECO:0008006" key="3">
    <source>
        <dbReference type="Google" id="ProtNLM"/>
    </source>
</evidence>
<comment type="caution">
    <text evidence="1">The sequence shown here is derived from an EMBL/GenBank/DDBJ whole genome shotgun (WGS) entry which is preliminary data.</text>
</comment>